<protein>
    <submittedName>
        <fullName evidence="2">Uncharacterized protein</fullName>
    </submittedName>
</protein>
<evidence type="ECO:0000313" key="3">
    <source>
        <dbReference type="Proteomes" id="UP000233551"/>
    </source>
</evidence>
<reference evidence="2 3" key="1">
    <citation type="submission" date="2017-11" db="EMBL/GenBank/DDBJ databases">
        <title>De-novo sequencing of pomegranate (Punica granatum L.) genome.</title>
        <authorList>
            <person name="Akparov Z."/>
            <person name="Amiraslanov A."/>
            <person name="Hajiyeva S."/>
            <person name="Abbasov M."/>
            <person name="Kaur K."/>
            <person name="Hamwieh A."/>
            <person name="Solovyev V."/>
            <person name="Salamov A."/>
            <person name="Braich B."/>
            <person name="Kosarev P."/>
            <person name="Mahmoud A."/>
            <person name="Hajiyev E."/>
            <person name="Babayeva S."/>
            <person name="Izzatullayeva V."/>
            <person name="Mammadov A."/>
            <person name="Mammadov A."/>
            <person name="Sharifova S."/>
            <person name="Ojaghi J."/>
            <person name="Eynullazada K."/>
            <person name="Bayramov B."/>
            <person name="Abdulazimova A."/>
            <person name="Shahmuradov I."/>
        </authorList>
    </citation>
    <scope>NUCLEOTIDE SEQUENCE [LARGE SCALE GENOMIC DNA]</scope>
    <source>
        <strain evidence="3">cv. AG2017</strain>
        <tissue evidence="2">Leaf</tissue>
    </source>
</reference>
<name>A0A2I0L798_PUNGR</name>
<gene>
    <name evidence="2" type="ORF">CRG98_003038</name>
</gene>
<accession>A0A2I0L798</accession>
<sequence length="129" mass="13811">MLGCMYSVFGRAGACGRTYAGVRGRGRGTSKREGARAGASEQASTRAGEHGRTCESNQTCWTSRGRGCGHACACMQACKRTSNVQGRCWSACGHRRARTDVRTGVWSSELAQACSRLSVWIVQLSTDPT</sequence>
<proteinExistence type="predicted"/>
<dbReference type="Proteomes" id="UP000233551">
    <property type="component" value="Unassembled WGS sequence"/>
</dbReference>
<feature type="region of interest" description="Disordered" evidence="1">
    <location>
        <begin position="23"/>
        <end position="48"/>
    </location>
</feature>
<organism evidence="2 3">
    <name type="scientific">Punica granatum</name>
    <name type="common">Pomegranate</name>
    <dbReference type="NCBI Taxonomy" id="22663"/>
    <lineage>
        <taxon>Eukaryota</taxon>
        <taxon>Viridiplantae</taxon>
        <taxon>Streptophyta</taxon>
        <taxon>Embryophyta</taxon>
        <taxon>Tracheophyta</taxon>
        <taxon>Spermatophyta</taxon>
        <taxon>Magnoliopsida</taxon>
        <taxon>eudicotyledons</taxon>
        <taxon>Gunneridae</taxon>
        <taxon>Pentapetalae</taxon>
        <taxon>rosids</taxon>
        <taxon>malvids</taxon>
        <taxon>Myrtales</taxon>
        <taxon>Lythraceae</taxon>
        <taxon>Punica</taxon>
    </lineage>
</organism>
<evidence type="ECO:0000313" key="2">
    <source>
        <dbReference type="EMBL" id="PKI76579.1"/>
    </source>
</evidence>
<evidence type="ECO:0000256" key="1">
    <source>
        <dbReference type="SAM" id="MobiDB-lite"/>
    </source>
</evidence>
<dbReference type="EMBL" id="PGOL01000112">
    <property type="protein sequence ID" value="PKI76579.1"/>
    <property type="molecule type" value="Genomic_DNA"/>
</dbReference>
<comment type="caution">
    <text evidence="2">The sequence shown here is derived from an EMBL/GenBank/DDBJ whole genome shotgun (WGS) entry which is preliminary data.</text>
</comment>
<dbReference type="AlphaFoldDB" id="A0A2I0L798"/>
<keyword evidence="3" id="KW-1185">Reference proteome</keyword>